<evidence type="ECO:0000313" key="3">
    <source>
        <dbReference type="Proteomes" id="UP000605676"/>
    </source>
</evidence>
<accession>A0ABS1HPP5</accession>
<protein>
    <submittedName>
        <fullName evidence="2">DUF4136 domain-containing protein</fullName>
    </submittedName>
</protein>
<keyword evidence="3" id="KW-1185">Reference proteome</keyword>
<dbReference type="InterPro" id="IPR025411">
    <property type="entry name" value="DUF4136"/>
</dbReference>
<gene>
    <name evidence="2" type="ORF">JIV24_19680</name>
</gene>
<sequence>MAFSCSSIKYTSDHRSGVNFVQYNSYKVVHFVNEDDLANQKFIVNQMNKQRVEVAIDKQAKLRGLVGSEEPDMLILWAVGIDIQKSYETHTTYNGGPYMGYRDRYGGYGMGMGSSYSSTDEYQTEISKLRIEFIDAKTKDILWIGTVEGEREGNVKGSDGRINEIVGKIFKQYPISVSE</sequence>
<feature type="domain" description="DUF4136" evidence="1">
    <location>
        <begin position="12"/>
        <end position="174"/>
    </location>
</feature>
<dbReference type="Proteomes" id="UP000605676">
    <property type="component" value="Unassembled WGS sequence"/>
</dbReference>
<proteinExistence type="predicted"/>
<reference evidence="2 3" key="1">
    <citation type="submission" date="2021-01" db="EMBL/GenBank/DDBJ databases">
        <title>Carboxyliciviraga sp.nov., isolated from coastal sediments.</title>
        <authorList>
            <person name="Lu D."/>
            <person name="Zhang T."/>
        </authorList>
    </citation>
    <scope>NUCLEOTIDE SEQUENCE [LARGE SCALE GENOMIC DNA]</scope>
    <source>
        <strain evidence="2 3">N1Y132</strain>
    </source>
</reference>
<dbReference type="EMBL" id="JAENRR010000077">
    <property type="protein sequence ID" value="MBK3519575.1"/>
    <property type="molecule type" value="Genomic_DNA"/>
</dbReference>
<evidence type="ECO:0000313" key="2">
    <source>
        <dbReference type="EMBL" id="MBK3519575.1"/>
    </source>
</evidence>
<organism evidence="2 3">
    <name type="scientific">Carboxylicivirga marina</name>
    <dbReference type="NCBI Taxonomy" id="2800988"/>
    <lineage>
        <taxon>Bacteria</taxon>
        <taxon>Pseudomonadati</taxon>
        <taxon>Bacteroidota</taxon>
        <taxon>Bacteroidia</taxon>
        <taxon>Marinilabiliales</taxon>
        <taxon>Marinilabiliaceae</taxon>
        <taxon>Carboxylicivirga</taxon>
    </lineage>
</organism>
<evidence type="ECO:0000259" key="1">
    <source>
        <dbReference type="Pfam" id="PF13590"/>
    </source>
</evidence>
<name>A0ABS1HPP5_9BACT</name>
<dbReference type="Pfam" id="PF13590">
    <property type="entry name" value="DUF4136"/>
    <property type="match status" value="1"/>
</dbReference>
<comment type="caution">
    <text evidence="2">The sequence shown here is derived from an EMBL/GenBank/DDBJ whole genome shotgun (WGS) entry which is preliminary data.</text>
</comment>
<dbReference type="Gene3D" id="3.30.160.670">
    <property type="match status" value="1"/>
</dbReference>
<dbReference type="RefSeq" id="WP_200466794.1">
    <property type="nucleotide sequence ID" value="NZ_JAENRR010000077.1"/>
</dbReference>